<name>A0A8S1M9G3_PARPR</name>
<evidence type="ECO:0000313" key="3">
    <source>
        <dbReference type="Proteomes" id="UP000688137"/>
    </source>
</evidence>
<dbReference type="EMBL" id="CAJJDM010000058">
    <property type="protein sequence ID" value="CAD8076837.1"/>
    <property type="molecule type" value="Genomic_DNA"/>
</dbReference>
<keyword evidence="1" id="KW-1133">Transmembrane helix</keyword>
<organism evidence="2 3">
    <name type="scientific">Paramecium primaurelia</name>
    <dbReference type="NCBI Taxonomy" id="5886"/>
    <lineage>
        <taxon>Eukaryota</taxon>
        <taxon>Sar</taxon>
        <taxon>Alveolata</taxon>
        <taxon>Ciliophora</taxon>
        <taxon>Intramacronucleata</taxon>
        <taxon>Oligohymenophorea</taxon>
        <taxon>Peniculida</taxon>
        <taxon>Parameciidae</taxon>
        <taxon>Paramecium</taxon>
    </lineage>
</organism>
<protein>
    <submittedName>
        <fullName evidence="2">Uncharacterized protein</fullName>
    </submittedName>
</protein>
<keyword evidence="1" id="KW-0472">Membrane</keyword>
<dbReference type="Proteomes" id="UP000688137">
    <property type="component" value="Unassembled WGS sequence"/>
</dbReference>
<accession>A0A8S1M9G3</accession>
<proteinExistence type="predicted"/>
<sequence>MSYSTTLLMIVKNTLFNNFILPLLIAYLMDFIQSPNYQKIIPNPLLFLNFSPTTKESNILLMISHNPICLENNTLKVLKLNQEKEFNYQKDLNGLMKTGPSQEKINIIDDTAKDMTMVYFPQWKTHSKDKWKTERGFLTTVYPKPSEPQNYTDVYIEGFEVLGDFSRKFQKDELNPKDFKCTIKSTREPIPSISIRKYMQDSVYNKLFHQNSNPSDFTTNTRYPKIYNKSIRQEIFTIAKKVDQS</sequence>
<keyword evidence="1" id="KW-0812">Transmembrane</keyword>
<gene>
    <name evidence="2" type="ORF">PPRIM_AZ9-3.1.T0570081</name>
</gene>
<dbReference type="AlphaFoldDB" id="A0A8S1M9G3"/>
<feature type="transmembrane region" description="Helical" evidence="1">
    <location>
        <begin position="6"/>
        <end position="29"/>
    </location>
</feature>
<evidence type="ECO:0000256" key="1">
    <source>
        <dbReference type="SAM" id="Phobius"/>
    </source>
</evidence>
<comment type="caution">
    <text evidence="2">The sequence shown here is derived from an EMBL/GenBank/DDBJ whole genome shotgun (WGS) entry which is preliminary data.</text>
</comment>
<evidence type="ECO:0000313" key="2">
    <source>
        <dbReference type="EMBL" id="CAD8076837.1"/>
    </source>
</evidence>
<reference evidence="2" key="1">
    <citation type="submission" date="2021-01" db="EMBL/GenBank/DDBJ databases">
        <authorList>
            <consortium name="Genoscope - CEA"/>
            <person name="William W."/>
        </authorList>
    </citation>
    <scope>NUCLEOTIDE SEQUENCE</scope>
</reference>
<keyword evidence="3" id="KW-1185">Reference proteome</keyword>